<dbReference type="Gene3D" id="3.30.450.20">
    <property type="entry name" value="PAS domain"/>
    <property type="match status" value="1"/>
</dbReference>
<dbReference type="InterPro" id="IPR003660">
    <property type="entry name" value="HAMP_dom"/>
</dbReference>
<dbReference type="EMBL" id="JAUSUE010000004">
    <property type="protein sequence ID" value="MDQ0203221.1"/>
    <property type="molecule type" value="Genomic_DNA"/>
</dbReference>
<proteinExistence type="predicted"/>
<gene>
    <name evidence="4" type="ORF">J2S01_000928</name>
</gene>
<evidence type="ECO:0000313" key="4">
    <source>
        <dbReference type="EMBL" id="MDQ0203221.1"/>
    </source>
</evidence>
<dbReference type="PANTHER" id="PTHR32089">
    <property type="entry name" value="METHYL-ACCEPTING CHEMOTAXIS PROTEIN MCPB"/>
    <property type="match status" value="1"/>
</dbReference>
<keyword evidence="2" id="KW-0472">Membrane</keyword>
<feature type="domain" description="HAMP" evidence="3">
    <location>
        <begin position="195"/>
        <end position="247"/>
    </location>
</feature>
<organism evidence="4 5">
    <name type="scientific">Pectinatus haikarae</name>
    <dbReference type="NCBI Taxonomy" id="349096"/>
    <lineage>
        <taxon>Bacteria</taxon>
        <taxon>Bacillati</taxon>
        <taxon>Bacillota</taxon>
        <taxon>Negativicutes</taxon>
        <taxon>Selenomonadales</taxon>
        <taxon>Selenomonadaceae</taxon>
        <taxon>Pectinatus</taxon>
    </lineage>
</organism>
<dbReference type="CDD" id="cd12912">
    <property type="entry name" value="PDC2_MCP_like"/>
    <property type="match status" value="1"/>
</dbReference>
<sequence length="282" mass="31020">MSWDYSNGVDDYFKYDWYKDGVKAKNSGYWSEPYEDAVSKVAMITVSCPIKKDDKIIGVTTVDIDLRAFIDFVRNIKIGQTGYAFVISPQGYYLGDKDDNKNLKEKIVDDQNPAVQQLGTEILKSADTFLTESSAFGENSFVIAAPIAETGMHMVLVYPTAEAYQNVNKVMIISIIIFIAVVLLLVSFIIMIFNRKIGRPIEYLMHCAEQIAGGDLSTKINIKSEDEMGRLGKSLSRMTEDLRSVISRVADTSQSAAASSEQLTASSGQSAQAADQVASLVA</sequence>
<dbReference type="CDD" id="cd06225">
    <property type="entry name" value="HAMP"/>
    <property type="match status" value="1"/>
</dbReference>
<keyword evidence="1" id="KW-0145">Chemotaxis</keyword>
<comment type="caution">
    <text evidence="4">The sequence shown here is derived from an EMBL/GenBank/DDBJ whole genome shotgun (WGS) entry which is preliminary data.</text>
</comment>
<evidence type="ECO:0000256" key="2">
    <source>
        <dbReference type="SAM" id="Phobius"/>
    </source>
</evidence>
<protein>
    <submittedName>
        <fullName evidence="4">Methyl-accepting chemotaxis protein</fullName>
    </submittedName>
</protein>
<feature type="transmembrane region" description="Helical" evidence="2">
    <location>
        <begin position="170"/>
        <end position="193"/>
    </location>
</feature>
<feature type="non-terminal residue" evidence="4">
    <location>
        <position position="282"/>
    </location>
</feature>
<dbReference type="Pfam" id="PF22673">
    <property type="entry name" value="MCP-like_PDC_1"/>
    <property type="match status" value="1"/>
</dbReference>
<dbReference type="SMART" id="SM00304">
    <property type="entry name" value="HAMP"/>
    <property type="match status" value="1"/>
</dbReference>
<accession>A0ABT9Y6N8</accession>
<dbReference type="Gene3D" id="6.10.340.10">
    <property type="match status" value="1"/>
</dbReference>
<keyword evidence="5" id="KW-1185">Reference proteome</keyword>
<keyword evidence="2" id="KW-0812">Transmembrane</keyword>
<name>A0ABT9Y6N8_9FIRM</name>
<evidence type="ECO:0000313" key="5">
    <source>
        <dbReference type="Proteomes" id="UP001239167"/>
    </source>
</evidence>
<evidence type="ECO:0000259" key="3">
    <source>
        <dbReference type="PROSITE" id="PS50885"/>
    </source>
</evidence>
<reference evidence="4 5" key="1">
    <citation type="submission" date="2023-07" db="EMBL/GenBank/DDBJ databases">
        <title>Genomic Encyclopedia of Type Strains, Phase IV (KMG-IV): sequencing the most valuable type-strain genomes for metagenomic binning, comparative biology and taxonomic classification.</title>
        <authorList>
            <person name="Goeker M."/>
        </authorList>
    </citation>
    <scope>NUCLEOTIDE SEQUENCE [LARGE SCALE GENOMIC DNA]</scope>
    <source>
        <strain evidence="4 5">DSM 16980</strain>
    </source>
</reference>
<dbReference type="SUPFAM" id="SSF158472">
    <property type="entry name" value="HAMP domain-like"/>
    <property type="match status" value="1"/>
</dbReference>
<evidence type="ECO:0000256" key="1">
    <source>
        <dbReference type="ARBA" id="ARBA00022500"/>
    </source>
</evidence>
<keyword evidence="2" id="KW-1133">Transmembrane helix</keyword>
<dbReference type="CDD" id="cd12913">
    <property type="entry name" value="PDC1_MCP_like"/>
    <property type="match status" value="1"/>
</dbReference>
<dbReference type="Pfam" id="PF00672">
    <property type="entry name" value="HAMP"/>
    <property type="match status" value="1"/>
</dbReference>
<dbReference type="SUPFAM" id="SSF103190">
    <property type="entry name" value="Sensory domain-like"/>
    <property type="match status" value="1"/>
</dbReference>
<dbReference type="PANTHER" id="PTHR32089:SF114">
    <property type="entry name" value="METHYL-ACCEPTING CHEMOTAXIS PROTEIN MCPB"/>
    <property type="match status" value="1"/>
</dbReference>
<dbReference type="InterPro" id="IPR029151">
    <property type="entry name" value="Sensor-like_sf"/>
</dbReference>
<dbReference type="Proteomes" id="UP001239167">
    <property type="component" value="Unassembled WGS sequence"/>
</dbReference>
<dbReference type="PROSITE" id="PS50885">
    <property type="entry name" value="HAMP"/>
    <property type="match status" value="1"/>
</dbReference>